<dbReference type="GO" id="GO:0003700">
    <property type="term" value="F:DNA-binding transcription factor activity"/>
    <property type="evidence" value="ECO:0007669"/>
    <property type="project" value="InterPro"/>
</dbReference>
<dbReference type="InterPro" id="IPR035451">
    <property type="entry name" value="Ada-like_dom_sf"/>
</dbReference>
<feature type="domain" description="HTH araC/xylS-type" evidence="14">
    <location>
        <begin position="83"/>
        <end position="186"/>
    </location>
</feature>
<evidence type="ECO:0000256" key="5">
    <source>
        <dbReference type="ARBA" id="ARBA00022679"/>
    </source>
</evidence>
<dbReference type="Pfam" id="PF02805">
    <property type="entry name" value="Ada_Zn_binding"/>
    <property type="match status" value="1"/>
</dbReference>
<evidence type="ECO:0000256" key="7">
    <source>
        <dbReference type="ARBA" id="ARBA00022763"/>
    </source>
</evidence>
<gene>
    <name evidence="15" type="primary">alkA_1</name>
    <name evidence="15" type="ORF">OJF2_23530</name>
</gene>
<dbReference type="GO" id="GO:0043916">
    <property type="term" value="F:DNA-7-methylguanine glycosylase activity"/>
    <property type="evidence" value="ECO:0007669"/>
    <property type="project" value="TreeGrafter"/>
</dbReference>
<dbReference type="InterPro" id="IPR004026">
    <property type="entry name" value="Ada_DNA_repair_Zn-bd"/>
</dbReference>
<dbReference type="CDD" id="cd00056">
    <property type="entry name" value="ENDO3c"/>
    <property type="match status" value="1"/>
</dbReference>
<dbReference type="InterPro" id="IPR009057">
    <property type="entry name" value="Homeodomain-like_sf"/>
</dbReference>
<dbReference type="GO" id="GO:0043565">
    <property type="term" value="F:sequence-specific DNA binding"/>
    <property type="evidence" value="ECO:0007669"/>
    <property type="project" value="InterPro"/>
</dbReference>
<evidence type="ECO:0000256" key="9">
    <source>
        <dbReference type="ARBA" id="ARBA00023015"/>
    </source>
</evidence>
<keyword evidence="12" id="KW-0804">Transcription</keyword>
<dbReference type="GO" id="GO:0006285">
    <property type="term" value="P:base-excision repair, AP site formation"/>
    <property type="evidence" value="ECO:0007669"/>
    <property type="project" value="TreeGrafter"/>
</dbReference>
<dbReference type="InterPro" id="IPR037046">
    <property type="entry name" value="AlkA_N_sf"/>
</dbReference>
<dbReference type="InterPro" id="IPR018060">
    <property type="entry name" value="HTH_AraC"/>
</dbReference>
<dbReference type="AlphaFoldDB" id="A0A5B9VZZ3"/>
<evidence type="ECO:0000256" key="12">
    <source>
        <dbReference type="ARBA" id="ARBA00023163"/>
    </source>
</evidence>
<dbReference type="SMART" id="SM00342">
    <property type="entry name" value="HTH_ARAC"/>
    <property type="match status" value="1"/>
</dbReference>
<dbReference type="GO" id="GO:0008725">
    <property type="term" value="F:DNA-3-methyladenine glycosylase activity"/>
    <property type="evidence" value="ECO:0007669"/>
    <property type="project" value="TreeGrafter"/>
</dbReference>
<dbReference type="Gene3D" id="3.40.10.10">
    <property type="entry name" value="DNA Methylphosphotriester Repair Domain"/>
    <property type="match status" value="1"/>
</dbReference>
<dbReference type="PANTHER" id="PTHR43003">
    <property type="entry name" value="DNA-3-METHYLADENINE GLYCOSYLASE"/>
    <property type="match status" value="1"/>
</dbReference>
<dbReference type="SUPFAM" id="SSF46689">
    <property type="entry name" value="Homeodomain-like"/>
    <property type="match status" value="1"/>
</dbReference>
<evidence type="ECO:0000259" key="14">
    <source>
        <dbReference type="PROSITE" id="PS01124"/>
    </source>
</evidence>
<keyword evidence="9" id="KW-0805">Transcription regulation</keyword>
<keyword evidence="10" id="KW-0238">DNA-binding</keyword>
<dbReference type="InterPro" id="IPR011257">
    <property type="entry name" value="DNA_glycosylase"/>
</dbReference>
<dbReference type="Pfam" id="PF12833">
    <property type="entry name" value="HTH_18"/>
    <property type="match status" value="1"/>
</dbReference>
<dbReference type="GO" id="GO:0006307">
    <property type="term" value="P:DNA alkylation repair"/>
    <property type="evidence" value="ECO:0007669"/>
    <property type="project" value="TreeGrafter"/>
</dbReference>
<dbReference type="RefSeq" id="WP_148593826.1">
    <property type="nucleotide sequence ID" value="NZ_CP042997.1"/>
</dbReference>
<dbReference type="InterPro" id="IPR051912">
    <property type="entry name" value="Alkylbase_DNA_Glycosylase/TA"/>
</dbReference>
<dbReference type="GO" id="GO:0032993">
    <property type="term" value="C:protein-DNA complex"/>
    <property type="evidence" value="ECO:0007669"/>
    <property type="project" value="TreeGrafter"/>
</dbReference>
<dbReference type="Gene3D" id="1.10.10.60">
    <property type="entry name" value="Homeodomain-like"/>
    <property type="match status" value="1"/>
</dbReference>
<evidence type="ECO:0000256" key="10">
    <source>
        <dbReference type="ARBA" id="ARBA00023125"/>
    </source>
</evidence>
<dbReference type="SUPFAM" id="SSF55945">
    <property type="entry name" value="TATA-box binding protein-like"/>
    <property type="match status" value="1"/>
</dbReference>
<dbReference type="PANTHER" id="PTHR43003:SF13">
    <property type="entry name" value="DNA-3-METHYLADENINE GLYCOSYLASE 2"/>
    <property type="match status" value="1"/>
</dbReference>
<protein>
    <recommendedName>
        <fullName evidence="3">DNA-3-methyladenine glycosylase II</fullName>
        <ecNumber evidence="3">3.2.2.21</ecNumber>
    </recommendedName>
</protein>
<organism evidence="15 16">
    <name type="scientific">Aquisphaera giovannonii</name>
    <dbReference type="NCBI Taxonomy" id="406548"/>
    <lineage>
        <taxon>Bacteria</taxon>
        <taxon>Pseudomonadati</taxon>
        <taxon>Planctomycetota</taxon>
        <taxon>Planctomycetia</taxon>
        <taxon>Isosphaerales</taxon>
        <taxon>Isosphaeraceae</taxon>
        <taxon>Aquisphaera</taxon>
    </lineage>
</organism>
<dbReference type="Pfam" id="PF06029">
    <property type="entry name" value="AlkA_N"/>
    <property type="match status" value="1"/>
</dbReference>
<evidence type="ECO:0000313" key="15">
    <source>
        <dbReference type="EMBL" id="QEH33823.1"/>
    </source>
</evidence>
<evidence type="ECO:0000256" key="8">
    <source>
        <dbReference type="ARBA" id="ARBA00022833"/>
    </source>
</evidence>
<evidence type="ECO:0000256" key="11">
    <source>
        <dbReference type="ARBA" id="ARBA00023159"/>
    </source>
</evidence>
<dbReference type="InterPro" id="IPR023170">
    <property type="entry name" value="HhH_base_excis_C"/>
</dbReference>
<dbReference type="OrthoDB" id="9783680at2"/>
<dbReference type="GO" id="GO:0008270">
    <property type="term" value="F:zinc ion binding"/>
    <property type="evidence" value="ECO:0007669"/>
    <property type="project" value="InterPro"/>
</dbReference>
<name>A0A5B9VZZ3_9BACT</name>
<evidence type="ECO:0000256" key="6">
    <source>
        <dbReference type="ARBA" id="ARBA00022723"/>
    </source>
</evidence>
<keyword evidence="6" id="KW-0479">Metal-binding</keyword>
<dbReference type="GO" id="GO:0008168">
    <property type="term" value="F:methyltransferase activity"/>
    <property type="evidence" value="ECO:0007669"/>
    <property type="project" value="UniProtKB-KW"/>
</dbReference>
<dbReference type="GO" id="GO:0005737">
    <property type="term" value="C:cytoplasm"/>
    <property type="evidence" value="ECO:0007669"/>
    <property type="project" value="TreeGrafter"/>
</dbReference>
<dbReference type="InterPro" id="IPR010316">
    <property type="entry name" value="AlkA_N"/>
</dbReference>
<dbReference type="SUPFAM" id="SSF48150">
    <property type="entry name" value="DNA-glycosylase"/>
    <property type="match status" value="1"/>
</dbReference>
<evidence type="ECO:0000256" key="13">
    <source>
        <dbReference type="ARBA" id="ARBA00023204"/>
    </source>
</evidence>
<dbReference type="KEGG" id="agv:OJF2_23530"/>
<comment type="catalytic activity">
    <reaction evidence="1">
        <text>Hydrolysis of alkylated DNA, releasing 3-methyladenine, 3-methylguanine, 7-methylguanine and 7-methyladenine.</text>
        <dbReference type="EC" id="3.2.2.21"/>
    </reaction>
</comment>
<evidence type="ECO:0000256" key="2">
    <source>
        <dbReference type="ARBA" id="ARBA00001947"/>
    </source>
</evidence>
<dbReference type="Gene3D" id="1.10.1670.10">
    <property type="entry name" value="Helix-hairpin-Helix base-excision DNA repair enzymes (C-terminal)"/>
    <property type="match status" value="1"/>
</dbReference>
<keyword evidence="16" id="KW-1185">Reference proteome</keyword>
<keyword evidence="4" id="KW-0489">Methyltransferase</keyword>
<dbReference type="Proteomes" id="UP000324233">
    <property type="component" value="Chromosome"/>
</dbReference>
<comment type="cofactor">
    <cofactor evidence="2">
        <name>Zn(2+)</name>
        <dbReference type="ChEBI" id="CHEBI:29105"/>
    </cofactor>
</comment>
<dbReference type="PROSITE" id="PS01124">
    <property type="entry name" value="HTH_ARAC_FAMILY_2"/>
    <property type="match status" value="1"/>
</dbReference>
<dbReference type="GO" id="GO:0032259">
    <property type="term" value="P:methylation"/>
    <property type="evidence" value="ECO:0007669"/>
    <property type="project" value="UniProtKB-KW"/>
</dbReference>
<keyword evidence="15" id="KW-0378">Hydrolase</keyword>
<dbReference type="PROSITE" id="PS00041">
    <property type="entry name" value="HTH_ARAC_FAMILY_1"/>
    <property type="match status" value="1"/>
</dbReference>
<dbReference type="EC" id="3.2.2.21" evidence="3"/>
<dbReference type="SUPFAM" id="SSF57884">
    <property type="entry name" value="Ada DNA repair protein, N-terminal domain (N-Ada 10)"/>
    <property type="match status" value="1"/>
</dbReference>
<keyword evidence="7" id="KW-0227">DNA damage</keyword>
<keyword evidence="11" id="KW-0010">Activator</keyword>
<evidence type="ECO:0000313" key="16">
    <source>
        <dbReference type="Proteomes" id="UP000324233"/>
    </source>
</evidence>
<keyword evidence="13" id="KW-0234">DNA repair</keyword>
<evidence type="ECO:0000256" key="3">
    <source>
        <dbReference type="ARBA" id="ARBA00012000"/>
    </source>
</evidence>
<accession>A0A5B9VZZ3</accession>
<reference evidence="15 16" key="1">
    <citation type="submission" date="2019-08" db="EMBL/GenBank/DDBJ databases">
        <title>Deep-cultivation of Planctomycetes and their phenomic and genomic characterization uncovers novel biology.</title>
        <authorList>
            <person name="Wiegand S."/>
            <person name="Jogler M."/>
            <person name="Boedeker C."/>
            <person name="Pinto D."/>
            <person name="Vollmers J."/>
            <person name="Rivas-Marin E."/>
            <person name="Kohn T."/>
            <person name="Peeters S.H."/>
            <person name="Heuer A."/>
            <person name="Rast P."/>
            <person name="Oberbeckmann S."/>
            <person name="Bunk B."/>
            <person name="Jeske O."/>
            <person name="Meyerdierks A."/>
            <person name="Storesund J.E."/>
            <person name="Kallscheuer N."/>
            <person name="Luecker S."/>
            <person name="Lage O.M."/>
            <person name="Pohl T."/>
            <person name="Merkel B.J."/>
            <person name="Hornburger P."/>
            <person name="Mueller R.-W."/>
            <person name="Bruemmer F."/>
            <person name="Labrenz M."/>
            <person name="Spormann A.M."/>
            <person name="Op den Camp H."/>
            <person name="Overmann J."/>
            <person name="Amann R."/>
            <person name="Jetten M.S.M."/>
            <person name="Mascher T."/>
            <person name="Medema M.H."/>
            <person name="Devos D.P."/>
            <person name="Kaster A.-K."/>
            <person name="Ovreas L."/>
            <person name="Rohde M."/>
            <person name="Galperin M.Y."/>
            <person name="Jogler C."/>
        </authorList>
    </citation>
    <scope>NUCLEOTIDE SEQUENCE [LARGE SCALE GENOMIC DNA]</scope>
    <source>
        <strain evidence="15 16">OJF2</strain>
    </source>
</reference>
<dbReference type="Gene3D" id="3.30.310.20">
    <property type="entry name" value="DNA-3-methyladenine glycosylase AlkA, N-terminal domain"/>
    <property type="match status" value="1"/>
</dbReference>
<evidence type="ECO:0000256" key="4">
    <source>
        <dbReference type="ARBA" id="ARBA00022603"/>
    </source>
</evidence>
<dbReference type="GO" id="GO:0032131">
    <property type="term" value="F:alkylated DNA binding"/>
    <property type="evidence" value="ECO:0007669"/>
    <property type="project" value="TreeGrafter"/>
</dbReference>
<dbReference type="SMART" id="SM00478">
    <property type="entry name" value="ENDO3c"/>
    <property type="match status" value="1"/>
</dbReference>
<dbReference type="SMART" id="SM01009">
    <property type="entry name" value="AlkA_N"/>
    <property type="match status" value="1"/>
</dbReference>
<keyword evidence="5" id="KW-0808">Transferase</keyword>
<dbReference type="InterPro" id="IPR003265">
    <property type="entry name" value="HhH-GPD_domain"/>
</dbReference>
<keyword evidence="15" id="KW-0326">Glycosidase</keyword>
<dbReference type="EMBL" id="CP042997">
    <property type="protein sequence ID" value="QEH33823.1"/>
    <property type="molecule type" value="Genomic_DNA"/>
</dbReference>
<dbReference type="Gene3D" id="1.10.340.30">
    <property type="entry name" value="Hypothetical protein, domain 2"/>
    <property type="match status" value="1"/>
</dbReference>
<sequence length="486" mass="51880">MDANAETFYRALAARDARYDGLFFVGVTTTGIYCRPVCPARTPRAERCRFFPGAPAAEAAGFRPCLRCRPELAPGLAPADATGRIARLAAERIEAGALNDDGSIPGLAGELGVSARQLRRAIRKEFGVTAVALAQTRRLLLAKQLLTETDLPLIRVATASGFSSLRRFNALFRSHYGMPPSRLRKGAARVAPDGDLRLLLGYRPPMAWGFLLEFLASHSTAGVELVQGDAYARTVSIGPHRGWFRVRPVAGRDAIAVEVPSSLAPALPRLLGAIRALLDLDARPSAIAEHLGADPRLARGLAAAPGMRIPGSIDGFELAVRTILGQLISVKAATTLAGRLAAAFGDPIETPFPSLTRLSPGPERLVHAGEASLVGIGVAPTRARAVVSLAASVIAGRIRLDPGRDPEAAIDQLRGLPGVGDWTAQSIALRAFRWPDAFPASDLALVRAAGLRTTRELERTSQAWRPWRGYAAMALWHSYLHPSPET</sequence>
<evidence type="ECO:0000256" key="1">
    <source>
        <dbReference type="ARBA" id="ARBA00000086"/>
    </source>
</evidence>
<dbReference type="InterPro" id="IPR018062">
    <property type="entry name" value="HTH_AraC-typ_CS"/>
</dbReference>
<proteinExistence type="predicted"/>
<keyword evidence="8" id="KW-0862">Zinc</keyword>